<evidence type="ECO:0000256" key="4">
    <source>
        <dbReference type="ARBA" id="ARBA00023002"/>
    </source>
</evidence>
<dbReference type="Gene3D" id="3.40.50.80">
    <property type="entry name" value="Nucleotide-binding domain of ferredoxin-NADP reductase (FNR) module"/>
    <property type="match status" value="1"/>
</dbReference>
<dbReference type="InParanoid" id="A0A1E7FG93"/>
<feature type="transmembrane region" description="Helical" evidence="6">
    <location>
        <begin position="420"/>
        <end position="443"/>
    </location>
</feature>
<feature type="domain" description="FAD-binding FR-type" evidence="7">
    <location>
        <begin position="204"/>
        <end position="317"/>
    </location>
</feature>
<dbReference type="GO" id="GO:0016491">
    <property type="term" value="F:oxidoreductase activity"/>
    <property type="evidence" value="ECO:0007669"/>
    <property type="project" value="UniProtKB-KW"/>
</dbReference>
<gene>
    <name evidence="8" type="ORF">FRACYDRAFT_183898</name>
</gene>
<dbReference type="SUPFAM" id="SSF52343">
    <property type="entry name" value="Ferredoxin reductase-like, C-terminal NADP-linked domain"/>
    <property type="match status" value="1"/>
</dbReference>
<evidence type="ECO:0000259" key="7">
    <source>
        <dbReference type="PROSITE" id="PS51384"/>
    </source>
</evidence>
<accession>A0A1E7FG93</accession>
<evidence type="ECO:0000256" key="6">
    <source>
        <dbReference type="SAM" id="Phobius"/>
    </source>
</evidence>
<dbReference type="InterPro" id="IPR017927">
    <property type="entry name" value="FAD-bd_FR_type"/>
</dbReference>
<dbReference type="EMBL" id="KV784357">
    <property type="protein sequence ID" value="OEU17189.1"/>
    <property type="molecule type" value="Genomic_DNA"/>
</dbReference>
<evidence type="ECO:0000313" key="8">
    <source>
        <dbReference type="EMBL" id="OEU17189.1"/>
    </source>
</evidence>
<organism evidence="8 9">
    <name type="scientific">Fragilariopsis cylindrus CCMP1102</name>
    <dbReference type="NCBI Taxonomy" id="635003"/>
    <lineage>
        <taxon>Eukaryota</taxon>
        <taxon>Sar</taxon>
        <taxon>Stramenopiles</taxon>
        <taxon>Ochrophyta</taxon>
        <taxon>Bacillariophyta</taxon>
        <taxon>Bacillariophyceae</taxon>
        <taxon>Bacillariophycidae</taxon>
        <taxon>Bacillariales</taxon>
        <taxon>Bacillariaceae</taxon>
        <taxon>Fragilariopsis</taxon>
    </lineage>
</organism>
<dbReference type="PANTHER" id="PTHR11972">
    <property type="entry name" value="NADPH OXIDASE"/>
    <property type="match status" value="1"/>
</dbReference>
<dbReference type="KEGG" id="fcy:FRACYDRAFT_183898"/>
<dbReference type="SUPFAM" id="SSF63380">
    <property type="entry name" value="Riboflavin synthase domain-like"/>
    <property type="match status" value="1"/>
</dbReference>
<dbReference type="InterPro" id="IPR013112">
    <property type="entry name" value="FAD-bd_8"/>
</dbReference>
<dbReference type="GO" id="GO:0005886">
    <property type="term" value="C:plasma membrane"/>
    <property type="evidence" value="ECO:0007669"/>
    <property type="project" value="TreeGrafter"/>
</dbReference>
<dbReference type="Proteomes" id="UP000095751">
    <property type="component" value="Unassembled WGS sequence"/>
</dbReference>
<dbReference type="PROSITE" id="PS51384">
    <property type="entry name" value="FAD_FR"/>
    <property type="match status" value="1"/>
</dbReference>
<name>A0A1E7FG93_9STRA</name>
<evidence type="ECO:0000256" key="2">
    <source>
        <dbReference type="ARBA" id="ARBA00022692"/>
    </source>
</evidence>
<protein>
    <recommendedName>
        <fullName evidence="7">FAD-binding FR-type domain-containing protein</fullName>
    </recommendedName>
</protein>
<dbReference type="InterPro" id="IPR013130">
    <property type="entry name" value="Fe3_Rdtase_TM_dom"/>
</dbReference>
<dbReference type="InterPro" id="IPR017938">
    <property type="entry name" value="Riboflavin_synthase-like_b-brl"/>
</dbReference>
<comment type="subcellular location">
    <subcellularLocation>
        <location evidence="1">Membrane</location>
        <topology evidence="1">Multi-pass membrane protein</topology>
    </subcellularLocation>
</comment>
<reference evidence="8 9" key="1">
    <citation type="submission" date="2016-09" db="EMBL/GenBank/DDBJ databases">
        <title>Extensive genetic diversity and differential bi-allelic expression allows diatom success in the polar Southern Ocean.</title>
        <authorList>
            <consortium name="DOE Joint Genome Institute"/>
            <person name="Mock T."/>
            <person name="Otillar R.P."/>
            <person name="Strauss J."/>
            <person name="Dupont C."/>
            <person name="Frickenhaus S."/>
            <person name="Maumus F."/>
            <person name="Mcmullan M."/>
            <person name="Sanges R."/>
            <person name="Schmutz J."/>
            <person name="Toseland A."/>
            <person name="Valas R."/>
            <person name="Veluchamy A."/>
            <person name="Ward B.J."/>
            <person name="Allen A."/>
            <person name="Barry K."/>
            <person name="Falciatore A."/>
            <person name="Ferrante M."/>
            <person name="Fortunato A.E."/>
            <person name="Gloeckner G."/>
            <person name="Gruber A."/>
            <person name="Hipkin R."/>
            <person name="Janech M."/>
            <person name="Kroth P."/>
            <person name="Leese F."/>
            <person name="Lindquist E."/>
            <person name="Lyon B.R."/>
            <person name="Martin J."/>
            <person name="Mayer C."/>
            <person name="Parker M."/>
            <person name="Quesneville H."/>
            <person name="Raymond J."/>
            <person name="Uhlig C."/>
            <person name="Valentin K.U."/>
            <person name="Worden A.Z."/>
            <person name="Armbrust E.V."/>
            <person name="Bowler C."/>
            <person name="Green B."/>
            <person name="Moulton V."/>
            <person name="Van Oosterhout C."/>
            <person name="Grigoriev I."/>
        </authorList>
    </citation>
    <scope>NUCLEOTIDE SEQUENCE [LARGE SCALE GENOMIC DNA]</scope>
    <source>
        <strain evidence="8 9">CCMP1102</strain>
    </source>
</reference>
<feature type="transmembrane region" description="Helical" evidence="6">
    <location>
        <begin position="117"/>
        <end position="137"/>
    </location>
</feature>
<keyword evidence="4" id="KW-0560">Oxidoreductase</keyword>
<dbReference type="InterPro" id="IPR039261">
    <property type="entry name" value="FNR_nucleotide-bd"/>
</dbReference>
<evidence type="ECO:0000313" key="9">
    <source>
        <dbReference type="Proteomes" id="UP000095751"/>
    </source>
</evidence>
<sequence>MVIWIHFAFVKFEEQAEKVPEGAHRYWLKRLVPPIEFGSMHAILFQMALIPITMCRCSISALAGSVVNKVIPLNRSLAIHIHLGYTMITIVFFATIFFFFFFGLLCSEGEQAFCDKFTMEIMITGYCILGTLLIIGLTSHFRHRIPYEVFYAIHHVVFLMYIITIAHTLDMEQRSGRSQRSQTFKWFSSTLLYYFCDRIAMHMNHRYDTKLVGSSVVWGSNGSKLVILKVRRPSLFQFKSGQYAYLRVGAINNQWHPFSIASCPESSHLEFYIEVYEGKAWTKQLWDMLYDESGSDKTEAFDINVELIGPYGTSLCHSQTYSHILAIGAGTGVVPILSMYKEHMHNLFRLDPKKFFVELKESDRKLRRIERAEEARKGSLIQQLSRLICRNDSSNRRPMNKAMIEMSLEETNQSATSATLHIYGTVLLSLLPVIGVTLFALMVSWSTMPITVHTSLVVFLKYVI</sequence>
<dbReference type="Pfam" id="PF08022">
    <property type="entry name" value="FAD_binding_8"/>
    <property type="match status" value="1"/>
</dbReference>
<dbReference type="InterPro" id="IPR050369">
    <property type="entry name" value="RBOH/FRE"/>
</dbReference>
<dbReference type="Gene3D" id="2.40.30.10">
    <property type="entry name" value="Translation factors"/>
    <property type="match status" value="1"/>
</dbReference>
<dbReference type="OrthoDB" id="43484at2759"/>
<keyword evidence="5 6" id="KW-0472">Membrane</keyword>
<feature type="transmembrane region" description="Helical" evidence="6">
    <location>
        <begin position="83"/>
        <end position="105"/>
    </location>
</feature>
<proteinExistence type="predicted"/>
<feature type="transmembrane region" description="Helical" evidence="6">
    <location>
        <begin position="149"/>
        <end position="169"/>
    </location>
</feature>
<keyword evidence="3 6" id="KW-1133">Transmembrane helix</keyword>
<evidence type="ECO:0000256" key="3">
    <source>
        <dbReference type="ARBA" id="ARBA00022989"/>
    </source>
</evidence>
<dbReference type="CDD" id="cd06186">
    <property type="entry name" value="NOX_Duox_like_FAD_NADP"/>
    <property type="match status" value="1"/>
</dbReference>
<evidence type="ECO:0000256" key="5">
    <source>
        <dbReference type="ARBA" id="ARBA00023136"/>
    </source>
</evidence>
<dbReference type="Pfam" id="PF01794">
    <property type="entry name" value="Ferric_reduct"/>
    <property type="match status" value="1"/>
</dbReference>
<keyword evidence="2 6" id="KW-0812">Transmembrane</keyword>
<evidence type="ECO:0000256" key="1">
    <source>
        <dbReference type="ARBA" id="ARBA00004141"/>
    </source>
</evidence>
<keyword evidence="9" id="KW-1185">Reference proteome</keyword>
<dbReference type="PANTHER" id="PTHR11972:SF153">
    <property type="entry name" value="SUPEROXIDE-GENERATING NADPH OXIDASE HEAVY CHAIN SUBUNIT A"/>
    <property type="match status" value="1"/>
</dbReference>
<dbReference type="AlphaFoldDB" id="A0A1E7FG93"/>